<feature type="coiled-coil region" evidence="1">
    <location>
        <begin position="19"/>
        <end position="46"/>
    </location>
</feature>
<proteinExistence type="predicted"/>
<comment type="caution">
    <text evidence="2">The sequence shown here is derived from an EMBL/GenBank/DDBJ whole genome shotgun (WGS) entry which is preliminary data.</text>
</comment>
<sequence>MELTPEQLVAEFQDAVMELYFARKRMVALEAENAELRARLAALGQQDTAEQQGNR</sequence>
<reference evidence="2" key="1">
    <citation type="submission" date="2020-09" db="EMBL/GenBank/DDBJ databases">
        <title>Streptomyces grisecoloratus sp. nov., isolated from cotton soil.</title>
        <authorList>
            <person name="Xing L."/>
        </authorList>
    </citation>
    <scope>NUCLEOTIDE SEQUENCE</scope>
    <source>
        <strain evidence="2">TRM S81-3</strain>
    </source>
</reference>
<dbReference type="AlphaFoldDB" id="A0A926QPS4"/>
<keyword evidence="3" id="KW-1185">Reference proteome</keyword>
<dbReference type="EMBL" id="JACVQF010000182">
    <property type="protein sequence ID" value="MBD0419663.1"/>
    <property type="molecule type" value="Genomic_DNA"/>
</dbReference>
<reference evidence="2" key="2">
    <citation type="submission" date="2020-09" db="EMBL/GenBank/DDBJ databases">
        <authorList>
            <person name="Luo X."/>
        </authorList>
    </citation>
    <scope>NUCLEOTIDE SEQUENCE</scope>
    <source>
        <strain evidence="2">TRM S81-3</strain>
    </source>
</reference>
<dbReference type="RefSeq" id="WP_188180676.1">
    <property type="nucleotide sequence ID" value="NZ_JACVQF010000182.1"/>
</dbReference>
<evidence type="ECO:0000313" key="3">
    <source>
        <dbReference type="Proteomes" id="UP000621210"/>
    </source>
</evidence>
<keyword evidence="1" id="KW-0175">Coiled coil</keyword>
<evidence type="ECO:0000256" key="1">
    <source>
        <dbReference type="SAM" id="Coils"/>
    </source>
</evidence>
<organism evidence="2 3">
    <name type="scientific">Streptomyces griseicoloratus</name>
    <dbReference type="NCBI Taxonomy" id="2752516"/>
    <lineage>
        <taxon>Bacteria</taxon>
        <taxon>Bacillati</taxon>
        <taxon>Actinomycetota</taxon>
        <taxon>Actinomycetes</taxon>
        <taxon>Kitasatosporales</taxon>
        <taxon>Streptomycetaceae</taxon>
        <taxon>Streptomyces</taxon>
    </lineage>
</organism>
<name>A0A926QPS4_9ACTN</name>
<dbReference type="Proteomes" id="UP000621210">
    <property type="component" value="Unassembled WGS sequence"/>
</dbReference>
<protein>
    <submittedName>
        <fullName evidence="2">Uncharacterized protein</fullName>
    </submittedName>
</protein>
<gene>
    <name evidence="2" type="ORF">H0H10_10890</name>
</gene>
<evidence type="ECO:0000313" key="2">
    <source>
        <dbReference type="EMBL" id="MBD0419663.1"/>
    </source>
</evidence>
<accession>A0A926QPS4</accession>